<dbReference type="InterPro" id="IPR011050">
    <property type="entry name" value="Pectin_lyase_fold/virulence"/>
</dbReference>
<dbReference type="Gene3D" id="1.20.144.10">
    <property type="entry name" value="Phosphatidic acid phosphatase type 2/haloperoxidase"/>
    <property type="match status" value="1"/>
</dbReference>
<dbReference type="RefSeq" id="WP_344401434.1">
    <property type="nucleotide sequence ID" value="NZ_BAAASG010000008.1"/>
</dbReference>
<evidence type="ECO:0000313" key="4">
    <source>
        <dbReference type="Proteomes" id="UP001501777"/>
    </source>
</evidence>
<comment type="caution">
    <text evidence="3">The sequence shown here is derived from an EMBL/GenBank/DDBJ whole genome shotgun (WGS) entry which is preliminary data.</text>
</comment>
<sequence>MPSSAGHRSSSKAGRPTVNRRGFLKTSLGASAGVLAAPTFVTWLGAADAKAATTPAAFVDDYRTNLPTNLTPETNAVVRVLGGFAQIWKTGGAWNTGTPLRPEILRANMSYCARITAARTDAQAKEAFLYDRQHQSYAMIAGLGPLADLYKTGAKAVTSITSAPDGTPPTKIDDAVPADAPAGSALGAGAHDSALGKVAELVDTLRGNWASGNPSKYAYQYPRPWRMNEDSEVVDTGKTDALGFPVYDSKVVVAPQLLRQRSTSPADDGGFPSGHTNAFHLAGLAYAYAVPERFQELVTRAFELSHTRIMAGMHSPVDVMGGRIMATALAAATLADPANAALKAAARAQALAYFEAQTGTTADTLYAYAHSDATDPYADRSANARAVRRRLTYVLTRHGRSEPLTVPKGAEALLETRLPYLDADQRREVLRTTALPSGYVLLDGFEQWGRLNLFAAADGYGAFDSDVTVTLDAAAGGFGASDSWRNDICGDGGLTKRGSGTLALTGHNKYTGGTVVKDGVLVAASSHALGHGEVRVSGGTLRLQRSVRVHGLYAQESGALELTLRSGHEPALEVTRRAVLGSGSVLRLHLDADKPPVAGSKVHVVSAAGLRGQFDRIELNSDRLRAVPVYTTEGLSVRLLKR</sequence>
<dbReference type="SUPFAM" id="SSF51126">
    <property type="entry name" value="Pectin lyase-like"/>
    <property type="match status" value="1"/>
</dbReference>
<protein>
    <submittedName>
        <fullName evidence="3">Autotransporter-associated beta strand repeat-containing protein</fullName>
    </submittedName>
</protein>
<reference evidence="3 4" key="1">
    <citation type="journal article" date="2019" name="Int. J. Syst. Evol. Microbiol.">
        <title>The Global Catalogue of Microorganisms (GCM) 10K type strain sequencing project: providing services to taxonomists for standard genome sequencing and annotation.</title>
        <authorList>
            <consortium name="The Broad Institute Genomics Platform"/>
            <consortium name="The Broad Institute Genome Sequencing Center for Infectious Disease"/>
            <person name="Wu L."/>
            <person name="Ma J."/>
        </authorList>
    </citation>
    <scope>NUCLEOTIDE SEQUENCE [LARGE SCALE GENOMIC DNA]</scope>
    <source>
        <strain evidence="3 4">JCM 4395</strain>
    </source>
</reference>
<dbReference type="SUPFAM" id="SSF48317">
    <property type="entry name" value="Acid phosphatase/Vanadium-dependent haloperoxidase"/>
    <property type="match status" value="1"/>
</dbReference>
<keyword evidence="4" id="KW-1185">Reference proteome</keyword>
<dbReference type="Pfam" id="PF12951">
    <property type="entry name" value="PATR"/>
    <property type="match status" value="1"/>
</dbReference>
<dbReference type="Pfam" id="PF01569">
    <property type="entry name" value="PAP2"/>
    <property type="match status" value="1"/>
</dbReference>
<evidence type="ECO:0000313" key="3">
    <source>
        <dbReference type="EMBL" id="GAA2493468.1"/>
    </source>
</evidence>
<dbReference type="PROSITE" id="PS51318">
    <property type="entry name" value="TAT"/>
    <property type="match status" value="1"/>
</dbReference>
<keyword evidence="1" id="KW-0732">Signal</keyword>
<dbReference type="SMART" id="SM00014">
    <property type="entry name" value="acidPPc"/>
    <property type="match status" value="1"/>
</dbReference>
<dbReference type="InterPro" id="IPR013425">
    <property type="entry name" value="Autotrns_rpt"/>
</dbReference>
<evidence type="ECO:0000256" key="1">
    <source>
        <dbReference type="ARBA" id="ARBA00022729"/>
    </source>
</evidence>
<feature type="domain" description="Phosphatidic acid phosphatase type 2/haloperoxidase" evidence="2">
    <location>
        <begin position="195"/>
        <end position="334"/>
    </location>
</feature>
<evidence type="ECO:0000259" key="2">
    <source>
        <dbReference type="SMART" id="SM00014"/>
    </source>
</evidence>
<dbReference type="EMBL" id="BAAASG010000008">
    <property type="protein sequence ID" value="GAA2493468.1"/>
    <property type="molecule type" value="Genomic_DNA"/>
</dbReference>
<dbReference type="Proteomes" id="UP001501777">
    <property type="component" value="Unassembled WGS sequence"/>
</dbReference>
<dbReference type="InterPro" id="IPR000326">
    <property type="entry name" value="PAP2/HPO"/>
</dbReference>
<dbReference type="InterPro" id="IPR006311">
    <property type="entry name" value="TAT_signal"/>
</dbReference>
<dbReference type="NCBIfam" id="TIGR02601">
    <property type="entry name" value="autotrns_rpt"/>
    <property type="match status" value="1"/>
</dbReference>
<name>A0ABN3M002_STRLO</name>
<proteinExistence type="predicted"/>
<accession>A0ABN3M002</accession>
<dbReference type="InterPro" id="IPR036938">
    <property type="entry name" value="PAP2/HPO_sf"/>
</dbReference>
<organism evidence="3 4">
    <name type="scientific">Streptomyces longisporus</name>
    <dbReference type="NCBI Taxonomy" id="1948"/>
    <lineage>
        <taxon>Bacteria</taxon>
        <taxon>Bacillati</taxon>
        <taxon>Actinomycetota</taxon>
        <taxon>Actinomycetes</taxon>
        <taxon>Kitasatosporales</taxon>
        <taxon>Streptomycetaceae</taxon>
        <taxon>Streptomyces</taxon>
    </lineage>
</organism>
<gene>
    <name evidence="3" type="ORF">GCM10010276_36860</name>
</gene>